<reference evidence="2" key="1">
    <citation type="submission" date="2015-12" db="EMBL/GenBank/DDBJ databases">
        <title>Update maize B73 reference genome by single molecule sequencing technologies.</title>
        <authorList>
            <consortium name="Maize Genome Sequencing Project"/>
            <person name="Ware D."/>
        </authorList>
    </citation>
    <scope>NUCLEOTIDE SEQUENCE [LARGE SCALE GENOMIC DNA]</scope>
    <source>
        <tissue evidence="2">Seedling</tissue>
    </source>
</reference>
<dbReference type="AlphaFoldDB" id="A0A1D6EDE0"/>
<sequence>MAPAPEPTAAAAGRKRKKPHGPSKIIAKKSADPKRAYAKKKKEKHKQKEKKSRLKPAEPDQIAATIGDGVAGATVLLSALMQPSRQLEFLLRSFERASKMRLSPLELDSYSGLHGAACGGSSPGRRELR</sequence>
<organism evidence="2">
    <name type="scientific">Zea mays</name>
    <name type="common">Maize</name>
    <dbReference type="NCBI Taxonomy" id="4577"/>
    <lineage>
        <taxon>Eukaryota</taxon>
        <taxon>Viridiplantae</taxon>
        <taxon>Streptophyta</taxon>
        <taxon>Embryophyta</taxon>
        <taxon>Tracheophyta</taxon>
        <taxon>Spermatophyta</taxon>
        <taxon>Magnoliopsida</taxon>
        <taxon>Liliopsida</taxon>
        <taxon>Poales</taxon>
        <taxon>Poaceae</taxon>
        <taxon>PACMAD clade</taxon>
        <taxon>Panicoideae</taxon>
        <taxon>Andropogonodae</taxon>
        <taxon>Andropogoneae</taxon>
        <taxon>Tripsacinae</taxon>
        <taxon>Zea</taxon>
    </lineage>
</organism>
<evidence type="ECO:0000313" key="2">
    <source>
        <dbReference type="EMBL" id="ONM18304.1"/>
    </source>
</evidence>
<gene>
    <name evidence="2" type="ORF">ZEAMMB73_Zm00001d004090</name>
</gene>
<dbReference type="ExpressionAtlas" id="A0A1D6EDE0">
    <property type="expression patterns" value="baseline and differential"/>
</dbReference>
<keyword evidence="2" id="KW-0547">Nucleotide-binding</keyword>
<feature type="region of interest" description="Disordered" evidence="1">
    <location>
        <begin position="1"/>
        <end position="61"/>
    </location>
</feature>
<keyword evidence="2" id="KW-0378">Hydrolase</keyword>
<dbReference type="GO" id="GO:0004386">
    <property type="term" value="F:helicase activity"/>
    <property type="evidence" value="ECO:0007669"/>
    <property type="project" value="UniProtKB-KW"/>
</dbReference>
<protein>
    <submittedName>
        <fullName evidence="2">DEAD-box helicase family protein</fullName>
    </submittedName>
</protein>
<keyword evidence="2" id="KW-0067">ATP-binding</keyword>
<evidence type="ECO:0000256" key="1">
    <source>
        <dbReference type="SAM" id="MobiDB-lite"/>
    </source>
</evidence>
<dbReference type="EMBL" id="CM007648">
    <property type="protein sequence ID" value="ONM18304.1"/>
    <property type="molecule type" value="Genomic_DNA"/>
</dbReference>
<feature type="compositionally biased region" description="Basic residues" evidence="1">
    <location>
        <begin position="36"/>
        <end position="54"/>
    </location>
</feature>
<name>A0A1D6EDE0_MAIZE</name>
<proteinExistence type="predicted"/>
<accession>A0A1D6EDE0</accession>
<keyword evidence="2" id="KW-0347">Helicase</keyword>